<dbReference type="GO" id="GO:0019350">
    <property type="term" value="P:teichoic acid biosynthetic process"/>
    <property type="evidence" value="ECO:0007669"/>
    <property type="project" value="UniProtKB-KW"/>
</dbReference>
<dbReference type="Proteomes" id="UP000712157">
    <property type="component" value="Unassembled WGS sequence"/>
</dbReference>
<evidence type="ECO:0000256" key="5">
    <source>
        <dbReference type="ARBA" id="ARBA00022944"/>
    </source>
</evidence>
<dbReference type="InterPro" id="IPR007554">
    <property type="entry name" value="Glycerophosphate_synth"/>
</dbReference>
<evidence type="ECO:0000256" key="3">
    <source>
        <dbReference type="ARBA" id="ARBA00022475"/>
    </source>
</evidence>
<evidence type="ECO:0000256" key="6">
    <source>
        <dbReference type="ARBA" id="ARBA00023136"/>
    </source>
</evidence>
<keyword evidence="3" id="KW-1003">Cell membrane</keyword>
<comment type="similarity">
    <text evidence="2">Belongs to the CDP-glycerol glycerophosphotransferase family.</text>
</comment>
<evidence type="ECO:0000256" key="1">
    <source>
        <dbReference type="ARBA" id="ARBA00004202"/>
    </source>
</evidence>
<evidence type="ECO:0000313" key="8">
    <source>
        <dbReference type="Proteomes" id="UP000712157"/>
    </source>
</evidence>
<proteinExistence type="inferred from homology"/>
<reference evidence="7" key="1">
    <citation type="submission" date="2021-06" db="EMBL/GenBank/DDBJ databases">
        <title>Description of novel taxa of the family Lachnospiraceae.</title>
        <authorList>
            <person name="Chaplin A.V."/>
            <person name="Sokolova S.R."/>
            <person name="Pikina A.P."/>
            <person name="Korzhanova M."/>
            <person name="Belova V."/>
            <person name="Korostin D."/>
            <person name="Efimov B.A."/>
        </authorList>
    </citation>
    <scope>NUCLEOTIDE SEQUENCE</scope>
    <source>
        <strain evidence="7">ASD5720</strain>
    </source>
</reference>
<dbReference type="Pfam" id="PF04464">
    <property type="entry name" value="Glyphos_transf"/>
    <property type="match status" value="1"/>
</dbReference>
<dbReference type="InterPro" id="IPR051612">
    <property type="entry name" value="Teichoic_Acid_Biosynth"/>
</dbReference>
<dbReference type="Gene3D" id="3.40.50.11820">
    <property type="match status" value="1"/>
</dbReference>
<organism evidence="7 8">
    <name type="scientific">Diplocloster agilis</name>
    <dbReference type="NCBI Taxonomy" id="2850323"/>
    <lineage>
        <taxon>Bacteria</taxon>
        <taxon>Bacillati</taxon>
        <taxon>Bacillota</taxon>
        <taxon>Clostridia</taxon>
        <taxon>Lachnospirales</taxon>
        <taxon>Lachnospiraceae</taxon>
        <taxon>Diplocloster</taxon>
    </lineage>
</organism>
<keyword evidence="4" id="KW-0808">Transferase</keyword>
<dbReference type="SUPFAM" id="SSF53756">
    <property type="entry name" value="UDP-Glycosyltransferase/glycogen phosphorylase"/>
    <property type="match status" value="1"/>
</dbReference>
<dbReference type="GO" id="GO:0005886">
    <property type="term" value="C:plasma membrane"/>
    <property type="evidence" value="ECO:0007669"/>
    <property type="project" value="UniProtKB-SubCell"/>
</dbReference>
<gene>
    <name evidence="7" type="ORF">KTH89_03235</name>
</gene>
<accession>A0A949JYH6</accession>
<comment type="caution">
    <text evidence="7">The sequence shown here is derived from an EMBL/GenBank/DDBJ whole genome shotgun (WGS) entry which is preliminary data.</text>
</comment>
<protein>
    <submittedName>
        <fullName evidence="7">CDP-glycerol glycerophosphotransferase family protein</fullName>
    </submittedName>
</protein>
<dbReference type="GO" id="GO:0047355">
    <property type="term" value="F:CDP-glycerol glycerophosphotransferase activity"/>
    <property type="evidence" value="ECO:0007669"/>
    <property type="project" value="InterPro"/>
</dbReference>
<dbReference type="InterPro" id="IPR043148">
    <property type="entry name" value="TagF_C"/>
</dbReference>
<name>A0A949JYH6_9FIRM</name>
<dbReference type="PANTHER" id="PTHR37316">
    <property type="entry name" value="TEICHOIC ACID GLYCEROL-PHOSPHATE PRIMASE"/>
    <property type="match status" value="1"/>
</dbReference>
<comment type="subcellular location">
    <subcellularLocation>
        <location evidence="1">Cell membrane</location>
        <topology evidence="1">Peripheral membrane protein</topology>
    </subcellularLocation>
</comment>
<dbReference type="RefSeq" id="WP_238720597.1">
    <property type="nucleotide sequence ID" value="NZ_JAHQCW010000003.1"/>
</dbReference>
<dbReference type="InterPro" id="IPR043149">
    <property type="entry name" value="TagF_N"/>
</dbReference>
<keyword evidence="5" id="KW-0777">Teichoic acid biosynthesis</keyword>
<dbReference type="AlphaFoldDB" id="A0A949JYH6"/>
<evidence type="ECO:0000256" key="4">
    <source>
        <dbReference type="ARBA" id="ARBA00022679"/>
    </source>
</evidence>
<sequence>MNGSKTTIKSLVRDITYFIMLYISKILVHFPKKENLWVFGAWRGKLYADNSKYMFEYVNKFHPEINAVWISREKIVVKEIRQKGYKAYHRNNLMGIMTCLRAQAAFLTEDRHDISRILISGAIIVQLWHGMGIKDIMRISPKERSSVQERYDMVVHSHQDEYWMVACEEAVEKYSKAFSLSKQKMFITGQPKDDTFINIAGNVFIERIRKAHSNCKIVVYLPTHRNFGAKGTTAVLSYEVLKEVNDKLAQKNIVMIFKPHAHEFKNYDGVNVDLSNIVFATDSQVYGDVYEFLPVCDMMITDYSGVMLGYLASRKPMIYFAYDLDEYISADAGFCYTYDEVTAGPVCRSWNEVIEALGQLAQEDVYAERREQLRKRFCPMADGDSCKRIFMKVREIRTNAGVGVNEKV</sequence>
<evidence type="ECO:0000256" key="2">
    <source>
        <dbReference type="ARBA" id="ARBA00010488"/>
    </source>
</evidence>
<dbReference type="EMBL" id="JAHQCW010000003">
    <property type="protein sequence ID" value="MBU9735535.1"/>
    <property type="molecule type" value="Genomic_DNA"/>
</dbReference>
<keyword evidence="6" id="KW-0472">Membrane</keyword>
<evidence type="ECO:0000313" key="7">
    <source>
        <dbReference type="EMBL" id="MBU9735535.1"/>
    </source>
</evidence>
<dbReference type="PANTHER" id="PTHR37316:SF3">
    <property type="entry name" value="TEICHOIC ACID GLYCEROL-PHOSPHATE TRANSFERASE"/>
    <property type="match status" value="1"/>
</dbReference>
<dbReference type="Gene3D" id="3.40.50.12580">
    <property type="match status" value="1"/>
</dbReference>
<keyword evidence="8" id="KW-1185">Reference proteome</keyword>